<gene>
    <name evidence="9" type="ORF">WJX73_010610</name>
</gene>
<keyword evidence="4 5" id="KW-0175">Coiled coil</keyword>
<feature type="domain" description="NFACT protein C-terminal" evidence="8">
    <location>
        <begin position="1020"/>
        <end position="1111"/>
    </location>
</feature>
<reference evidence="9 10" key="1">
    <citation type="journal article" date="2024" name="Nat. Commun.">
        <title>Phylogenomics reveals the evolutionary origins of lichenization in chlorophyte algae.</title>
        <authorList>
            <person name="Puginier C."/>
            <person name="Libourel C."/>
            <person name="Otte J."/>
            <person name="Skaloud P."/>
            <person name="Haon M."/>
            <person name="Grisel S."/>
            <person name="Petersen M."/>
            <person name="Berrin J.G."/>
            <person name="Delaux P.M."/>
            <person name="Dal Grande F."/>
            <person name="Keller J."/>
        </authorList>
    </citation>
    <scope>NUCLEOTIDE SEQUENCE [LARGE SCALE GENOMIC DNA]</scope>
    <source>
        <strain evidence="9 10">SAG 2036</strain>
    </source>
</reference>
<proteinExistence type="inferred from homology"/>
<dbReference type="GO" id="GO:0043023">
    <property type="term" value="F:ribosomal large subunit binding"/>
    <property type="evidence" value="ECO:0007669"/>
    <property type="project" value="TreeGrafter"/>
</dbReference>
<dbReference type="Gene3D" id="2.30.310.10">
    <property type="entry name" value="ibrinogen binding protein from staphylococcus aureus domain"/>
    <property type="match status" value="1"/>
</dbReference>
<comment type="subcellular location">
    <subcellularLocation>
        <location evidence="1">Cytoplasm</location>
    </subcellularLocation>
</comment>
<feature type="compositionally biased region" description="Basic and acidic residues" evidence="6">
    <location>
        <begin position="864"/>
        <end position="885"/>
    </location>
</feature>
<dbReference type="GO" id="GO:0000049">
    <property type="term" value="F:tRNA binding"/>
    <property type="evidence" value="ECO:0007669"/>
    <property type="project" value="TreeGrafter"/>
</dbReference>
<evidence type="ECO:0000313" key="9">
    <source>
        <dbReference type="EMBL" id="KAK9797102.1"/>
    </source>
</evidence>
<sequence>MVKQRMSAADVAAAASCLRKRVLGMRVANIYDVNAKTYLLKLARSGEEGEKVFLLMESGLRFHSTKVLRDKSNAPSNFTLKLRKHLRTRRLDDVRQLGVDRLVDFCFGSGPNCHHLLLELYAQGNIILTDSKYEILTLLRSHRDDDKGVAIMSRHPYPIRTIRPRAALPPQALTSALASADEKATLKVLVTSVIPQGPNLAEHCILLAKLDAKRKPKAQPLSDAEAAALLHSVHAMQTWFEERDDLEPPGYIFYKIKEQAAAARLTDEQNGGSEPEDRAYEDYEPMIMQQHSERLHLTFPTFDEAMDEFYSKVAVQQATRARETQERQVVTKLDRVRIDQERRVDALAKEAEGAELRASLLEYNAQAVDEAINAVRQALARGLSWKELKALIKAERDAGNPVAALVHSLQLEANRVTLILSNLLDEEEEGGDDDALTRPATLVEVDLDMNAFANARRHFEQRRVHATKQAKTLAANSKALQAAEKKAEQQLAQAKKVTVPTALRKPFWFERFHWFVTSENVLVLSGRDPQQSELLVKRHFAEGDLYVHADLQGASATIVKAPPSGQGVGPVSLAQAGCGCLCRSQAWDAKIVTSAWWVHHHQVSKNSSAGDAMPVGEFMITGKKNFLPPVPLIMGFTFLFQLDDSCLAAHAGERAPRAAAVEAEAGAASASHHDKSSAAVSASPSESALADEFARGAGRPSRSSALEAFLEGAADPYARRTTDSSAKYGLEDSAAPSQRDPAAEEPNGNPDDAAKPRRHMSAAVRKRLKQGRAETSPATGSQELDAASTAHSQAELPAPGAPQQQLEQFASRSEQPAQAQVQLSRGQKARARRAKEKYADQDEDDRNLALQVLGSAGQHKSKKDKREARKAARKANADAETEAKGLLRPATEEELAAARVRPRDALPASRFRAAQPEHRPPDGTAAPAVQQRQDGSEAAATEPLPDAEGDESSAPAQAAVSEEAQDEASGSSDGGSEEGADGPGSTSGHEQDADGTGEGEARDAEAASGTPPEGVAGADRERLTALDTWTGSPHAGDVLLHALPMAAPYSALQGYKFRVKVTPGNQRKGKAARQALELLCRSQDVQPAEKELMRTAPDTEAIDAMLGNVKLSMPGLQSLQIQARKAKKGR</sequence>
<dbReference type="Pfam" id="PF05670">
    <property type="entry name" value="NFACT-R_1"/>
    <property type="match status" value="1"/>
</dbReference>
<accession>A0AAW1NWG8</accession>
<feature type="compositionally biased region" description="Polar residues" evidence="6">
    <location>
        <begin position="802"/>
        <end position="825"/>
    </location>
</feature>
<evidence type="ECO:0000259" key="7">
    <source>
        <dbReference type="Pfam" id="PF05670"/>
    </source>
</evidence>
<evidence type="ECO:0008006" key="11">
    <source>
        <dbReference type="Google" id="ProtNLM"/>
    </source>
</evidence>
<feature type="region of interest" description="Disordered" evidence="6">
    <location>
        <begin position="717"/>
        <end position="1034"/>
    </location>
</feature>
<feature type="domain" description="NFACT RNA-binding" evidence="7">
    <location>
        <begin position="512"/>
        <end position="622"/>
    </location>
</feature>
<protein>
    <recommendedName>
        <fullName evidence="11">Nuclear export mediator factor Nemf</fullName>
    </recommendedName>
</protein>
<feature type="coiled-coil region" evidence="5">
    <location>
        <begin position="470"/>
        <end position="497"/>
    </location>
</feature>
<evidence type="ECO:0000256" key="6">
    <source>
        <dbReference type="SAM" id="MobiDB-lite"/>
    </source>
</evidence>
<comment type="caution">
    <text evidence="9">The sequence shown here is derived from an EMBL/GenBank/DDBJ whole genome shotgun (WGS) entry which is preliminary data.</text>
</comment>
<dbReference type="GO" id="GO:1990116">
    <property type="term" value="P:ribosome-associated ubiquitin-dependent protein catabolic process"/>
    <property type="evidence" value="ECO:0007669"/>
    <property type="project" value="TreeGrafter"/>
</dbReference>
<dbReference type="Proteomes" id="UP001465755">
    <property type="component" value="Unassembled WGS sequence"/>
</dbReference>
<feature type="compositionally biased region" description="Basic residues" evidence="6">
    <location>
        <begin position="756"/>
        <end position="770"/>
    </location>
</feature>
<evidence type="ECO:0000256" key="1">
    <source>
        <dbReference type="ARBA" id="ARBA00004496"/>
    </source>
</evidence>
<dbReference type="InterPro" id="IPR051608">
    <property type="entry name" value="RQC_Subunit_NEMF"/>
</dbReference>
<organism evidence="9 10">
    <name type="scientific">Symbiochloris irregularis</name>
    <dbReference type="NCBI Taxonomy" id="706552"/>
    <lineage>
        <taxon>Eukaryota</taxon>
        <taxon>Viridiplantae</taxon>
        <taxon>Chlorophyta</taxon>
        <taxon>core chlorophytes</taxon>
        <taxon>Trebouxiophyceae</taxon>
        <taxon>Trebouxiales</taxon>
        <taxon>Trebouxiaceae</taxon>
        <taxon>Symbiochloris</taxon>
    </lineage>
</organism>
<dbReference type="FunFam" id="2.30.310.10:FF:000002">
    <property type="entry name" value="nuclear export mediator factor Nemf"/>
    <property type="match status" value="1"/>
</dbReference>
<name>A0AAW1NWG8_9CHLO</name>
<dbReference type="GO" id="GO:0072344">
    <property type="term" value="P:rescue of stalled ribosome"/>
    <property type="evidence" value="ECO:0007669"/>
    <property type="project" value="TreeGrafter"/>
</dbReference>
<dbReference type="PANTHER" id="PTHR15239">
    <property type="entry name" value="NUCLEAR EXPORT MEDIATOR FACTOR NEMF"/>
    <property type="match status" value="1"/>
</dbReference>
<dbReference type="Pfam" id="PF05833">
    <property type="entry name" value="NFACT_N"/>
    <property type="match status" value="1"/>
</dbReference>
<dbReference type="AlphaFoldDB" id="A0AAW1NWG8"/>
<dbReference type="EMBL" id="JALJOQ010000109">
    <property type="protein sequence ID" value="KAK9797102.1"/>
    <property type="molecule type" value="Genomic_DNA"/>
</dbReference>
<evidence type="ECO:0000256" key="3">
    <source>
        <dbReference type="ARBA" id="ARBA00022490"/>
    </source>
</evidence>
<evidence type="ECO:0000256" key="5">
    <source>
        <dbReference type="SAM" id="Coils"/>
    </source>
</evidence>
<keyword evidence="10" id="KW-1185">Reference proteome</keyword>
<evidence type="ECO:0000259" key="8">
    <source>
        <dbReference type="Pfam" id="PF11923"/>
    </source>
</evidence>
<dbReference type="GO" id="GO:0005737">
    <property type="term" value="C:cytoplasm"/>
    <property type="evidence" value="ECO:0007669"/>
    <property type="project" value="UniProtKB-SubCell"/>
</dbReference>
<dbReference type="PANTHER" id="PTHR15239:SF6">
    <property type="entry name" value="RIBOSOME QUALITY CONTROL COMPLEX SUBUNIT NEMF"/>
    <property type="match status" value="1"/>
</dbReference>
<dbReference type="InterPro" id="IPR008532">
    <property type="entry name" value="NFACT_RNA-bd"/>
</dbReference>
<evidence type="ECO:0000313" key="10">
    <source>
        <dbReference type="Proteomes" id="UP001465755"/>
    </source>
</evidence>
<comment type="similarity">
    <text evidence="2">Belongs to the NEMF family.</text>
</comment>
<dbReference type="InterPro" id="IPR021846">
    <property type="entry name" value="NFACT-C"/>
</dbReference>
<dbReference type="GO" id="GO:1990112">
    <property type="term" value="C:RQC complex"/>
    <property type="evidence" value="ECO:0007669"/>
    <property type="project" value="TreeGrafter"/>
</dbReference>
<feature type="region of interest" description="Disordered" evidence="6">
    <location>
        <begin position="663"/>
        <end position="683"/>
    </location>
</feature>
<evidence type="ECO:0000256" key="2">
    <source>
        <dbReference type="ARBA" id="ARBA00008318"/>
    </source>
</evidence>
<dbReference type="Pfam" id="PF11923">
    <property type="entry name" value="NFACT-C"/>
    <property type="match status" value="1"/>
</dbReference>
<evidence type="ECO:0000256" key="4">
    <source>
        <dbReference type="ARBA" id="ARBA00023054"/>
    </source>
</evidence>
<keyword evidence="3" id="KW-0963">Cytoplasm</keyword>